<dbReference type="AlphaFoldDB" id="A0A411X538"/>
<keyword evidence="6" id="KW-0378">Hydrolase</keyword>
<dbReference type="CDD" id="cd17267">
    <property type="entry name" value="RMtype1_S_EcoAO83I-TRD1-CR1_like"/>
    <property type="match status" value="1"/>
</dbReference>
<gene>
    <name evidence="6" type="ORF">EYF70_27460</name>
    <name evidence="5" type="ORF">GCM10007387_03220</name>
</gene>
<evidence type="ECO:0000256" key="2">
    <source>
        <dbReference type="ARBA" id="ARBA00022747"/>
    </source>
</evidence>
<dbReference type="Proteomes" id="UP000628442">
    <property type="component" value="Unassembled WGS sequence"/>
</dbReference>
<comment type="similarity">
    <text evidence="1">Belongs to the type-I restriction system S methylase family.</text>
</comment>
<protein>
    <submittedName>
        <fullName evidence="6">Restriction endonuclease subunit S</fullName>
    </submittedName>
</protein>
<evidence type="ECO:0000256" key="1">
    <source>
        <dbReference type="ARBA" id="ARBA00010923"/>
    </source>
</evidence>
<dbReference type="PANTHER" id="PTHR30408">
    <property type="entry name" value="TYPE-1 RESTRICTION ENZYME ECOKI SPECIFICITY PROTEIN"/>
    <property type="match status" value="1"/>
</dbReference>
<keyword evidence="6" id="KW-0540">Nuclease</keyword>
<dbReference type="RefSeq" id="WP_131148204.1">
    <property type="nucleotide sequence ID" value="NZ_BMWV01000001.1"/>
</dbReference>
<evidence type="ECO:0000313" key="8">
    <source>
        <dbReference type="Proteomes" id="UP000628442"/>
    </source>
</evidence>
<dbReference type="REBASE" id="302881">
    <property type="entry name" value="S.Mal17472ORF27455P"/>
</dbReference>
<reference evidence="5" key="1">
    <citation type="journal article" date="2014" name="Int. J. Syst. Evol. Microbiol.">
        <title>Complete genome sequence of Corynebacterium casei LMG S-19264T (=DSM 44701T), isolated from a smear-ripened cheese.</title>
        <authorList>
            <consortium name="US DOE Joint Genome Institute (JGI-PGF)"/>
            <person name="Walter F."/>
            <person name="Albersmeier A."/>
            <person name="Kalinowski J."/>
            <person name="Ruckert C."/>
        </authorList>
    </citation>
    <scope>NUCLEOTIDE SEQUENCE</scope>
    <source>
        <strain evidence="5">KCTC 12343</strain>
    </source>
</reference>
<proteinExistence type="inferred from homology"/>
<dbReference type="InterPro" id="IPR044946">
    <property type="entry name" value="Restrct_endonuc_typeI_TRD_sf"/>
</dbReference>
<evidence type="ECO:0000313" key="5">
    <source>
        <dbReference type="EMBL" id="GGY24985.1"/>
    </source>
</evidence>
<dbReference type="GO" id="GO:0003677">
    <property type="term" value="F:DNA binding"/>
    <property type="evidence" value="ECO:0007669"/>
    <property type="project" value="UniProtKB-KW"/>
</dbReference>
<dbReference type="SUPFAM" id="SSF116734">
    <property type="entry name" value="DNA methylase specificity domain"/>
    <property type="match status" value="2"/>
</dbReference>
<reference evidence="6 7" key="2">
    <citation type="submission" date="2019-02" db="EMBL/GenBank/DDBJ databases">
        <title>Draft Genome Sequences of Six Type Strains of the Genus Massilia.</title>
        <authorList>
            <person name="Miess H."/>
            <person name="Frediansyhah A."/>
            <person name="Gross H."/>
        </authorList>
    </citation>
    <scope>NUCLEOTIDE SEQUENCE [LARGE SCALE GENOMIC DNA]</scope>
    <source>
        <strain evidence="6 7">DSM 17472</strain>
    </source>
</reference>
<keyword evidence="2" id="KW-0680">Restriction system</keyword>
<feature type="domain" description="Type I restriction modification DNA specificity" evidence="4">
    <location>
        <begin position="3"/>
        <end position="150"/>
    </location>
</feature>
<dbReference type="PANTHER" id="PTHR30408:SF12">
    <property type="entry name" value="TYPE I RESTRICTION ENZYME MJAVIII SPECIFICITY SUBUNIT"/>
    <property type="match status" value="1"/>
</dbReference>
<dbReference type="Proteomes" id="UP000292307">
    <property type="component" value="Chromosome"/>
</dbReference>
<keyword evidence="7" id="KW-1185">Reference proteome</keyword>
<dbReference type="Gene3D" id="1.10.287.1120">
    <property type="entry name" value="Bipartite methylase S protein"/>
    <property type="match status" value="1"/>
</dbReference>
<evidence type="ECO:0000256" key="3">
    <source>
        <dbReference type="ARBA" id="ARBA00023125"/>
    </source>
</evidence>
<accession>A0A411X538</accession>
<organism evidence="5 8">
    <name type="scientific">Pseudoduganella albidiflava</name>
    <dbReference type="NCBI Taxonomy" id="321983"/>
    <lineage>
        <taxon>Bacteria</taxon>
        <taxon>Pseudomonadati</taxon>
        <taxon>Pseudomonadota</taxon>
        <taxon>Betaproteobacteria</taxon>
        <taxon>Burkholderiales</taxon>
        <taxon>Oxalobacteraceae</taxon>
        <taxon>Telluria group</taxon>
        <taxon>Pseudoduganella</taxon>
    </lineage>
</organism>
<evidence type="ECO:0000313" key="7">
    <source>
        <dbReference type="Proteomes" id="UP000292307"/>
    </source>
</evidence>
<dbReference type="GO" id="GO:0009307">
    <property type="term" value="P:DNA restriction-modification system"/>
    <property type="evidence" value="ECO:0007669"/>
    <property type="project" value="UniProtKB-KW"/>
</dbReference>
<sequence length="395" mass="44160">MSDLGDLLSLEYGEPLPSEIRTGHGYPVFGSNGEVGRHDSVLIEGPGIIVGRKGSAGKVCWTDESFWPIDTTYWVKCESDDQRWLYWLLSYLPLSRLGSSTGVPGLNRNDVYTLQVFGPPGNERRKIAMVLDALETTIRQTEAIIEKLKQVKQGLLHDLLTRGIDANGELRPPQSQTPHLYKNSPLGWIPNDWRSGQIEEFVDRIIDYRGKTPVKCASGIPLITAKNVRLGYVDTEPQEFISERTYDEWMTRGIPQQGDVLFTMEAPLGNVAQIESDERLAFAQRMIILQSGQSTINTFLKYLLLGEPFRRRLFRMGSGSTVEGIQQSTFRKLAIAVPISMTEQREIVRILDESSSVIDSEASTLSKLKKTKSGLMDDLLTGRVRIAPILETAGS</sequence>
<dbReference type="OrthoDB" id="5298944at2"/>
<keyword evidence="6" id="KW-0255">Endonuclease</keyword>
<name>A0A411X538_9BURK</name>
<keyword evidence="3" id="KW-0238">DNA-binding</keyword>
<dbReference type="InterPro" id="IPR000055">
    <property type="entry name" value="Restrct_endonuc_typeI_TRD"/>
</dbReference>
<dbReference type="InterPro" id="IPR052021">
    <property type="entry name" value="Type-I_RS_S_subunit"/>
</dbReference>
<dbReference type="CDD" id="cd17246">
    <property type="entry name" value="RMtype1_S_SonII-TRD2-CR2_like"/>
    <property type="match status" value="1"/>
</dbReference>
<reference evidence="5" key="3">
    <citation type="submission" date="2022-12" db="EMBL/GenBank/DDBJ databases">
        <authorList>
            <person name="Sun Q."/>
            <person name="Kim S."/>
        </authorList>
    </citation>
    <scope>NUCLEOTIDE SEQUENCE</scope>
    <source>
        <strain evidence="5">KCTC 12343</strain>
    </source>
</reference>
<dbReference type="Gene3D" id="3.90.220.20">
    <property type="entry name" value="DNA methylase specificity domains"/>
    <property type="match status" value="2"/>
</dbReference>
<feature type="domain" description="Type I restriction modification DNA specificity" evidence="4">
    <location>
        <begin position="254"/>
        <end position="369"/>
    </location>
</feature>
<dbReference type="EMBL" id="CP036401">
    <property type="protein sequence ID" value="QBI04139.1"/>
    <property type="molecule type" value="Genomic_DNA"/>
</dbReference>
<evidence type="ECO:0000259" key="4">
    <source>
        <dbReference type="Pfam" id="PF01420"/>
    </source>
</evidence>
<dbReference type="GO" id="GO:0004519">
    <property type="term" value="F:endonuclease activity"/>
    <property type="evidence" value="ECO:0007669"/>
    <property type="project" value="UniProtKB-KW"/>
</dbReference>
<dbReference type="EMBL" id="BMWV01000001">
    <property type="protein sequence ID" value="GGY24985.1"/>
    <property type="molecule type" value="Genomic_DNA"/>
</dbReference>
<evidence type="ECO:0000313" key="6">
    <source>
        <dbReference type="EMBL" id="QBI04139.1"/>
    </source>
</evidence>
<dbReference type="Pfam" id="PF01420">
    <property type="entry name" value="Methylase_S"/>
    <property type="match status" value="2"/>
</dbReference>